<comment type="subunit">
    <text evidence="8">Homodimer. Polymerizes to form a dynamic ring structure in a strictly GTP-dependent manner. Interacts directly with several other division proteins.</text>
</comment>
<proteinExistence type="inferred from homology"/>
<dbReference type="GO" id="GO:0032153">
    <property type="term" value="C:cell division site"/>
    <property type="evidence" value="ECO:0007669"/>
    <property type="project" value="UniProtKB-UniRule"/>
</dbReference>
<dbReference type="InterPro" id="IPR024757">
    <property type="entry name" value="FtsZ_C"/>
</dbReference>
<evidence type="ECO:0000256" key="11">
    <source>
        <dbReference type="SAM" id="MobiDB-lite"/>
    </source>
</evidence>
<sequence length="373" mass="39350">MSTFEFDSEMEQFADIKVVGVGGGGNNAVDRMIDSGLKGVEFVAVNTDGQALVSSNAEITLQIGDELTNGLGAGANPEIGGQAAEESEDMIAETLEGSDMVFITAGMGGGTGTGATPVIAEIAKDLGSLTVGVVTKPFTVEGRQRMKKAQNGIERLKEKVDTLIIIPNDRLLDVVEKQTSLVEAFQTADDVLRQGVQGISDLITIPGLINLDFADVKTIMTDAGSALMGIGTATGDNRAVEAARTAIASPLLEASIEGAKGVLLNITGGSDLGLHEANEAAKVISEVADPEANIILGSVVDEELNDEVKVTVIATGFDRGEQEQPAEQSVEEEEKSESNRKKQQQKPEDDFDIQSFGDDDLDIPAFLRRNKNR</sequence>
<dbReference type="InterPro" id="IPR037103">
    <property type="entry name" value="Tubulin/FtsZ-like_C"/>
</dbReference>
<dbReference type="GO" id="GO:0005525">
    <property type="term" value="F:GTP binding"/>
    <property type="evidence" value="ECO:0007669"/>
    <property type="project" value="UniProtKB-UniRule"/>
</dbReference>
<dbReference type="NCBIfam" id="TIGR00065">
    <property type="entry name" value="ftsZ"/>
    <property type="match status" value="1"/>
</dbReference>
<dbReference type="Gene3D" id="3.40.50.1440">
    <property type="entry name" value="Tubulin/FtsZ, GTPase domain"/>
    <property type="match status" value="1"/>
</dbReference>
<dbReference type="SUPFAM" id="SSF55307">
    <property type="entry name" value="Tubulin C-terminal domain-like"/>
    <property type="match status" value="1"/>
</dbReference>
<accession>A0A938XW54</accession>
<dbReference type="Pfam" id="PF12327">
    <property type="entry name" value="FtsZ_C"/>
    <property type="match status" value="1"/>
</dbReference>
<dbReference type="SMART" id="SM00864">
    <property type="entry name" value="Tubulin"/>
    <property type="match status" value="1"/>
</dbReference>
<feature type="domain" description="Tubulin/FtsZ GTPase" evidence="12">
    <location>
        <begin position="15"/>
        <end position="207"/>
    </location>
</feature>
<gene>
    <name evidence="8" type="primary">ftsZ</name>
    <name evidence="14" type="ORF">JOC47_002797</name>
</gene>
<feature type="compositionally biased region" description="Basic and acidic residues" evidence="11">
    <location>
        <begin position="336"/>
        <end position="348"/>
    </location>
</feature>
<dbReference type="Gene3D" id="3.30.1330.20">
    <property type="entry name" value="Tubulin/FtsZ, C-terminal domain"/>
    <property type="match status" value="1"/>
</dbReference>
<dbReference type="SMART" id="SM00865">
    <property type="entry name" value="Tubulin_C"/>
    <property type="match status" value="1"/>
</dbReference>
<name>A0A938XW54_9FIRM</name>
<dbReference type="InterPro" id="IPR045061">
    <property type="entry name" value="FtsZ/CetZ"/>
</dbReference>
<feature type="region of interest" description="Disordered" evidence="11">
    <location>
        <begin position="317"/>
        <end position="359"/>
    </location>
</feature>
<dbReference type="GO" id="GO:0051258">
    <property type="term" value="P:protein polymerization"/>
    <property type="evidence" value="ECO:0007669"/>
    <property type="project" value="UniProtKB-UniRule"/>
</dbReference>
<evidence type="ECO:0000313" key="14">
    <source>
        <dbReference type="EMBL" id="MBM7557929.1"/>
    </source>
</evidence>
<evidence type="ECO:0000259" key="12">
    <source>
        <dbReference type="SMART" id="SM00864"/>
    </source>
</evidence>
<evidence type="ECO:0000256" key="3">
    <source>
        <dbReference type="ARBA" id="ARBA00022618"/>
    </source>
</evidence>
<dbReference type="PROSITE" id="PS01134">
    <property type="entry name" value="FTSZ_1"/>
    <property type="match status" value="1"/>
</dbReference>
<feature type="compositionally biased region" description="Acidic residues" evidence="11">
    <location>
        <begin position="349"/>
        <end position="359"/>
    </location>
</feature>
<dbReference type="InterPro" id="IPR008280">
    <property type="entry name" value="Tub_FtsZ_C"/>
</dbReference>
<dbReference type="InterPro" id="IPR036525">
    <property type="entry name" value="Tubulin/FtsZ_GTPase_sf"/>
</dbReference>
<evidence type="ECO:0000256" key="6">
    <source>
        <dbReference type="ARBA" id="ARBA00023210"/>
    </source>
</evidence>
<keyword evidence="15" id="KW-1185">Reference proteome</keyword>
<dbReference type="GO" id="GO:0043093">
    <property type="term" value="P:FtsZ-dependent cytokinesis"/>
    <property type="evidence" value="ECO:0007669"/>
    <property type="project" value="UniProtKB-UniRule"/>
</dbReference>
<dbReference type="InterPro" id="IPR018316">
    <property type="entry name" value="Tubulin/FtsZ_2-layer-sand-dom"/>
</dbReference>
<keyword evidence="7 8" id="KW-0131">Cell cycle</keyword>
<dbReference type="GO" id="GO:0000917">
    <property type="term" value="P:division septum assembly"/>
    <property type="evidence" value="ECO:0007669"/>
    <property type="project" value="UniProtKB-KW"/>
</dbReference>
<comment type="caution">
    <text evidence="14">The sequence shown here is derived from an EMBL/GenBank/DDBJ whole genome shotgun (WGS) entry which is preliminary data.</text>
</comment>
<dbReference type="Proteomes" id="UP000774000">
    <property type="component" value="Unassembled WGS sequence"/>
</dbReference>
<comment type="similarity">
    <text evidence="1 8 10">Belongs to the FtsZ family.</text>
</comment>
<evidence type="ECO:0000313" key="15">
    <source>
        <dbReference type="Proteomes" id="UP000774000"/>
    </source>
</evidence>
<dbReference type="EMBL" id="JAFBDQ010000020">
    <property type="protein sequence ID" value="MBM7557929.1"/>
    <property type="molecule type" value="Genomic_DNA"/>
</dbReference>
<keyword evidence="2 8" id="KW-0963">Cytoplasm</keyword>
<feature type="binding site" evidence="8">
    <location>
        <begin position="23"/>
        <end position="27"/>
    </location>
    <ligand>
        <name>GTP</name>
        <dbReference type="ChEBI" id="CHEBI:37565"/>
    </ligand>
</feature>
<dbReference type="AlphaFoldDB" id="A0A938XW54"/>
<keyword evidence="4 8" id="KW-0547">Nucleotide-binding</keyword>
<dbReference type="Pfam" id="PF00091">
    <property type="entry name" value="Tubulin"/>
    <property type="match status" value="1"/>
</dbReference>
<dbReference type="RefSeq" id="WP_204702831.1">
    <property type="nucleotide sequence ID" value="NZ_JAFBDQ010000020.1"/>
</dbReference>
<dbReference type="HAMAP" id="MF_00909">
    <property type="entry name" value="FtsZ"/>
    <property type="match status" value="1"/>
</dbReference>
<evidence type="ECO:0000256" key="10">
    <source>
        <dbReference type="RuleBase" id="RU000631"/>
    </source>
</evidence>
<keyword evidence="3 8" id="KW-0132">Cell division</keyword>
<evidence type="ECO:0000256" key="2">
    <source>
        <dbReference type="ARBA" id="ARBA00022490"/>
    </source>
</evidence>
<comment type="function">
    <text evidence="8 10">Essential cell division protein that forms a contractile ring structure (Z ring) at the future cell division site. The regulation of the ring assembly controls the timing and the location of cell division. One of the functions of the FtsZ ring is to recruit other cell division proteins to the septum to produce a new cell wall between the dividing cells. Binds GTP and shows GTPase activity.</text>
</comment>
<dbReference type="PROSITE" id="PS01135">
    <property type="entry name" value="FTSZ_2"/>
    <property type="match status" value="1"/>
</dbReference>
<dbReference type="SUPFAM" id="SSF52490">
    <property type="entry name" value="Tubulin nucleotide-binding domain-like"/>
    <property type="match status" value="1"/>
</dbReference>
<evidence type="ECO:0000256" key="7">
    <source>
        <dbReference type="ARBA" id="ARBA00023306"/>
    </source>
</evidence>
<keyword evidence="6 8" id="KW-0717">Septation</keyword>
<reference evidence="14" key="1">
    <citation type="submission" date="2021-01" db="EMBL/GenBank/DDBJ databases">
        <title>Genomic Encyclopedia of Type Strains, Phase IV (KMG-IV): sequencing the most valuable type-strain genomes for metagenomic binning, comparative biology and taxonomic classification.</title>
        <authorList>
            <person name="Goeker M."/>
        </authorList>
    </citation>
    <scope>NUCLEOTIDE SEQUENCE</scope>
    <source>
        <strain evidence="14">DSM 23230</strain>
    </source>
</reference>
<evidence type="ECO:0000256" key="8">
    <source>
        <dbReference type="HAMAP-Rule" id="MF_00909"/>
    </source>
</evidence>
<comment type="subcellular location">
    <subcellularLocation>
        <location evidence="8">Cytoplasm</location>
    </subcellularLocation>
    <text evidence="8">Assembles at midcell at the inner surface of the cytoplasmic membrane.</text>
</comment>
<feature type="domain" description="Tubulin/FtsZ 2-layer sandwich" evidence="13">
    <location>
        <begin position="209"/>
        <end position="326"/>
    </location>
</feature>
<dbReference type="InterPro" id="IPR003008">
    <property type="entry name" value="Tubulin_FtsZ_GTPase"/>
</dbReference>
<evidence type="ECO:0000256" key="4">
    <source>
        <dbReference type="ARBA" id="ARBA00022741"/>
    </source>
</evidence>
<dbReference type="PANTHER" id="PTHR30314:SF3">
    <property type="entry name" value="MITOCHONDRIAL DIVISION PROTEIN FSZA"/>
    <property type="match status" value="1"/>
</dbReference>
<dbReference type="CDD" id="cd02201">
    <property type="entry name" value="FtsZ_type1"/>
    <property type="match status" value="1"/>
</dbReference>
<evidence type="ECO:0000256" key="9">
    <source>
        <dbReference type="NCBIfam" id="TIGR00065"/>
    </source>
</evidence>
<organism evidence="14 15">
    <name type="scientific">Halanaerobacter jeridensis</name>
    <dbReference type="NCBI Taxonomy" id="706427"/>
    <lineage>
        <taxon>Bacteria</taxon>
        <taxon>Bacillati</taxon>
        <taxon>Bacillota</taxon>
        <taxon>Clostridia</taxon>
        <taxon>Halanaerobiales</taxon>
        <taxon>Halobacteroidaceae</taxon>
        <taxon>Halanaerobacter</taxon>
    </lineage>
</organism>
<dbReference type="FunFam" id="3.40.50.1440:FF:000023">
    <property type="entry name" value="Cell division protein FtsZ"/>
    <property type="match status" value="1"/>
</dbReference>
<evidence type="ECO:0000259" key="13">
    <source>
        <dbReference type="SMART" id="SM00865"/>
    </source>
</evidence>
<dbReference type="PRINTS" id="PR00423">
    <property type="entry name" value="CELLDVISFTSZ"/>
</dbReference>
<feature type="binding site" evidence="8">
    <location>
        <position position="145"/>
    </location>
    <ligand>
        <name>GTP</name>
        <dbReference type="ChEBI" id="CHEBI:37565"/>
    </ligand>
</feature>
<evidence type="ECO:0000256" key="5">
    <source>
        <dbReference type="ARBA" id="ARBA00023134"/>
    </source>
</evidence>
<protein>
    <recommendedName>
        <fullName evidence="8 9">Cell division protein FtsZ</fullName>
    </recommendedName>
</protein>
<feature type="binding site" evidence="8">
    <location>
        <begin position="110"/>
        <end position="112"/>
    </location>
    <ligand>
        <name>GTP</name>
        <dbReference type="ChEBI" id="CHEBI:37565"/>
    </ligand>
</feature>
<dbReference type="InterPro" id="IPR020805">
    <property type="entry name" value="Cell_div_FtsZ_CS"/>
</dbReference>
<evidence type="ECO:0000256" key="1">
    <source>
        <dbReference type="ARBA" id="ARBA00009690"/>
    </source>
</evidence>
<keyword evidence="5 8" id="KW-0342">GTP-binding</keyword>
<dbReference type="PANTHER" id="PTHR30314">
    <property type="entry name" value="CELL DIVISION PROTEIN FTSZ-RELATED"/>
    <property type="match status" value="1"/>
</dbReference>
<feature type="binding site" evidence="8">
    <location>
        <position position="189"/>
    </location>
    <ligand>
        <name>GTP</name>
        <dbReference type="ChEBI" id="CHEBI:37565"/>
    </ligand>
</feature>
<feature type="binding site" evidence="8">
    <location>
        <position position="141"/>
    </location>
    <ligand>
        <name>GTP</name>
        <dbReference type="ChEBI" id="CHEBI:37565"/>
    </ligand>
</feature>
<dbReference type="GO" id="GO:0003924">
    <property type="term" value="F:GTPase activity"/>
    <property type="evidence" value="ECO:0007669"/>
    <property type="project" value="UniProtKB-UniRule"/>
</dbReference>
<dbReference type="GO" id="GO:0005737">
    <property type="term" value="C:cytoplasm"/>
    <property type="evidence" value="ECO:0007669"/>
    <property type="project" value="UniProtKB-SubCell"/>
</dbReference>
<dbReference type="InterPro" id="IPR000158">
    <property type="entry name" value="Cell_div_FtsZ"/>
</dbReference>